<sequence>MKSNEECPKNIICDAAIIAAINFVDYCIQNSAYLAGIVPIDDEITLIAQTSHLTAHDNLGKQNASFCLTLSRRKLYVNALLEQRKFRDKGNKDGVVRGLKMLQEAGLGKLIKVKAQRGTNLVST</sequence>
<organism evidence="1">
    <name type="scientific">Amphimedon queenslandica</name>
    <name type="common">Sponge</name>
    <dbReference type="NCBI Taxonomy" id="400682"/>
    <lineage>
        <taxon>Eukaryota</taxon>
        <taxon>Metazoa</taxon>
        <taxon>Porifera</taxon>
        <taxon>Demospongiae</taxon>
        <taxon>Heteroscleromorpha</taxon>
        <taxon>Haplosclerida</taxon>
        <taxon>Niphatidae</taxon>
        <taxon>Amphimedon</taxon>
    </lineage>
</organism>
<evidence type="ECO:0000313" key="1">
    <source>
        <dbReference type="EnsemblMetazoa" id="Aqu2.1.34686_001"/>
    </source>
</evidence>
<reference evidence="1" key="1">
    <citation type="submission" date="2017-05" db="UniProtKB">
        <authorList>
            <consortium name="EnsemblMetazoa"/>
        </authorList>
    </citation>
    <scope>IDENTIFICATION</scope>
</reference>
<protein>
    <submittedName>
        <fullName evidence="1">Uncharacterized protein</fullName>
    </submittedName>
</protein>
<dbReference type="AlphaFoldDB" id="A0A1X7V404"/>
<accession>A0A1X7V404</accession>
<dbReference type="EnsemblMetazoa" id="Aqu2.1.34686_001">
    <property type="protein sequence ID" value="Aqu2.1.34686_001"/>
    <property type="gene ID" value="Aqu2.1.34686"/>
</dbReference>
<name>A0A1X7V404_AMPQE</name>
<proteinExistence type="predicted"/>
<dbReference type="InParanoid" id="A0A1X7V404"/>